<evidence type="ECO:0000313" key="2">
    <source>
        <dbReference type="Proteomes" id="UP000054653"/>
    </source>
</evidence>
<organism evidence="1 2">
    <name type="scientific">Trichinella britovi</name>
    <name type="common">Parasitic roundworm</name>
    <dbReference type="NCBI Taxonomy" id="45882"/>
    <lineage>
        <taxon>Eukaryota</taxon>
        <taxon>Metazoa</taxon>
        <taxon>Ecdysozoa</taxon>
        <taxon>Nematoda</taxon>
        <taxon>Enoplea</taxon>
        <taxon>Dorylaimia</taxon>
        <taxon>Trichinellida</taxon>
        <taxon>Trichinellidae</taxon>
        <taxon>Trichinella</taxon>
    </lineage>
</organism>
<dbReference type="AlphaFoldDB" id="A0A0V0ZWY4"/>
<comment type="caution">
    <text evidence="1">The sequence shown here is derived from an EMBL/GenBank/DDBJ whole genome shotgun (WGS) entry which is preliminary data.</text>
</comment>
<name>A0A0V0ZWY4_TRIBR</name>
<accession>A0A0V0ZWY4</accession>
<reference evidence="1 2" key="1">
    <citation type="submission" date="2015-01" db="EMBL/GenBank/DDBJ databases">
        <title>Evolution of Trichinella species and genotypes.</title>
        <authorList>
            <person name="Korhonen P.K."/>
            <person name="Edoardo P."/>
            <person name="Giuseppe L.R."/>
            <person name="Gasser R.B."/>
        </authorList>
    </citation>
    <scope>NUCLEOTIDE SEQUENCE [LARGE SCALE GENOMIC DNA]</scope>
    <source>
        <strain evidence="1">ISS120</strain>
    </source>
</reference>
<gene>
    <name evidence="1" type="ORF">T03_353</name>
</gene>
<dbReference type="EMBL" id="JYDI01003563">
    <property type="protein sequence ID" value="KRY16957.1"/>
    <property type="molecule type" value="Genomic_DNA"/>
</dbReference>
<evidence type="ECO:0000313" key="1">
    <source>
        <dbReference type="EMBL" id="KRY16957.1"/>
    </source>
</evidence>
<protein>
    <submittedName>
        <fullName evidence="1">Uncharacterized protein</fullName>
    </submittedName>
</protein>
<sequence>MYYVQKLAEVLQILRPFIPQLLESSKLKSPKH</sequence>
<dbReference type="Proteomes" id="UP000054653">
    <property type="component" value="Unassembled WGS sequence"/>
</dbReference>
<proteinExistence type="predicted"/>
<keyword evidence="2" id="KW-1185">Reference proteome</keyword>